<proteinExistence type="predicted"/>
<dbReference type="Proteomes" id="UP001519345">
    <property type="component" value="Unassembled WGS sequence"/>
</dbReference>
<dbReference type="EMBL" id="JAGGKX010000021">
    <property type="protein sequence ID" value="MBP1971136.1"/>
    <property type="molecule type" value="Genomic_DNA"/>
</dbReference>
<evidence type="ECO:0008006" key="3">
    <source>
        <dbReference type="Google" id="ProtNLM"/>
    </source>
</evidence>
<gene>
    <name evidence="1" type="ORF">J2Z83_003275</name>
</gene>
<comment type="caution">
    <text evidence="1">The sequence shown here is derived from an EMBL/GenBank/DDBJ whole genome shotgun (WGS) entry which is preliminary data.</text>
</comment>
<reference evidence="1 2" key="1">
    <citation type="submission" date="2021-03" db="EMBL/GenBank/DDBJ databases">
        <title>Genomic Encyclopedia of Type Strains, Phase IV (KMG-IV): sequencing the most valuable type-strain genomes for metagenomic binning, comparative biology and taxonomic classification.</title>
        <authorList>
            <person name="Goeker M."/>
        </authorList>
    </citation>
    <scope>NUCLEOTIDE SEQUENCE [LARGE SCALE GENOMIC DNA]</scope>
    <source>
        <strain evidence="1 2">DSM 25609</strain>
    </source>
</reference>
<evidence type="ECO:0000313" key="2">
    <source>
        <dbReference type="Proteomes" id="UP001519345"/>
    </source>
</evidence>
<protein>
    <recommendedName>
        <fullName evidence="3">Preprotein translocase subunit SecB</fullName>
    </recommendedName>
</protein>
<name>A0ABS4ILG7_9BACI</name>
<organism evidence="1 2">
    <name type="scientific">Virgibacillus natechei</name>
    <dbReference type="NCBI Taxonomy" id="1216297"/>
    <lineage>
        <taxon>Bacteria</taxon>
        <taxon>Bacillati</taxon>
        <taxon>Bacillota</taxon>
        <taxon>Bacilli</taxon>
        <taxon>Bacillales</taxon>
        <taxon>Bacillaceae</taxon>
        <taxon>Virgibacillus</taxon>
    </lineage>
</organism>
<accession>A0ABS4ILG7</accession>
<keyword evidence="2" id="KW-1185">Reference proteome</keyword>
<evidence type="ECO:0000313" key="1">
    <source>
        <dbReference type="EMBL" id="MBP1971136.1"/>
    </source>
</evidence>
<sequence length="129" mass="14523">MKLNLNLEDIKLVNLSTERKKDGGKIDRTNHIEILEFNKERNQIVVEYTENVTGALELNLAIEAIFSVEAEKDLTATQLEEIVKKGDIDHLAYPLLTESTQITSFITGKVLGIPTIFPPVLEDETVEDK</sequence>